<protein>
    <submittedName>
        <fullName evidence="2">Membrane protein</fullName>
    </submittedName>
</protein>
<keyword evidence="1" id="KW-0732">Signal</keyword>
<dbReference type="EMBL" id="JACHET010000001">
    <property type="protein sequence ID" value="MBB6185025.1"/>
    <property type="molecule type" value="Genomic_DNA"/>
</dbReference>
<evidence type="ECO:0000256" key="1">
    <source>
        <dbReference type="SAM" id="SignalP"/>
    </source>
</evidence>
<feature type="signal peptide" evidence="1">
    <location>
        <begin position="1"/>
        <end position="30"/>
    </location>
</feature>
<dbReference type="InterPro" id="IPR017853">
    <property type="entry name" value="GH"/>
</dbReference>
<dbReference type="SUPFAM" id="SSF51445">
    <property type="entry name" value="(Trans)glycosidases"/>
    <property type="match status" value="1"/>
</dbReference>
<dbReference type="AlphaFoldDB" id="A0A099CRV7"/>
<evidence type="ECO:0000313" key="3">
    <source>
        <dbReference type="EMBL" id="MBB6185025.1"/>
    </source>
</evidence>
<gene>
    <name evidence="3" type="ORF">HNQ86_002370</name>
    <name evidence="2" type="ORF">LF63_0114395</name>
</gene>
<dbReference type="Proteomes" id="UP000029708">
    <property type="component" value="Unassembled WGS sequence"/>
</dbReference>
<dbReference type="RefSeq" id="WP_043104258.1">
    <property type="nucleotide sequence ID" value="NZ_JACHET010000001.1"/>
</dbReference>
<accession>A0A099CRV7</accession>
<dbReference type="STRING" id="1543381.LF63_0114395"/>
<evidence type="ECO:0000313" key="4">
    <source>
        <dbReference type="Proteomes" id="UP000029708"/>
    </source>
</evidence>
<proteinExistence type="predicted"/>
<feature type="chain" id="PRO_5036291108" evidence="1">
    <location>
        <begin position="31"/>
        <end position="320"/>
    </location>
</feature>
<name>A0A099CRV7_9GAMM</name>
<sequence length="320" mass="35760">MSFAVPRKTLLPFLAALALYALCGLSSASAQPVPLKTPIYGVTLDTMSHFRKTLASLKNLPYKPTVRVVFDMGTAASDYRAKLVKLHKVAYVMGEVMDSYYFPTDLATYKARTQELVGELGDVVDVWEIANEINGEWLRANPNGSNATVDAEEAQIGQMVDAANTIVKNAGGKTAITLYYNDDGKGTNCWEKPVDDWHTWPTTYLSATVRNQADYAFFSYYPYKDCPNLHPSWETDFGTLGSIFPNAKLGFGEMGTSQKGAAWSIQSNLLTTYYDLIGTIQNPRYVGGVFWWYYAEEMVPYTSNYWQLLDQTLQKLPAPQ</sequence>
<reference evidence="2 4" key="1">
    <citation type="submission" date="2014-09" db="EMBL/GenBank/DDBJ databases">
        <title>Xanthomonadaceae 3.5X direct submission.</title>
        <authorList>
            <person name="Fang T."/>
            <person name="Wang H."/>
        </authorList>
    </citation>
    <scope>NUCLEOTIDE SEQUENCE [LARGE SCALE GENOMIC DNA]</scope>
    <source>
        <strain evidence="2 4">3.5X</strain>
    </source>
</reference>
<dbReference type="OrthoDB" id="5538531at2"/>
<dbReference type="EMBL" id="JROI01000016">
    <property type="protein sequence ID" value="KGI76738.1"/>
    <property type="molecule type" value="Genomic_DNA"/>
</dbReference>
<evidence type="ECO:0000313" key="2">
    <source>
        <dbReference type="EMBL" id="KGI76738.1"/>
    </source>
</evidence>
<keyword evidence="4" id="KW-1185">Reference proteome</keyword>
<reference evidence="3 5" key="2">
    <citation type="submission" date="2020-08" db="EMBL/GenBank/DDBJ databases">
        <title>Genomic Encyclopedia of Type Strains, Phase IV (KMG-IV): sequencing the most valuable type-strain genomes for metagenomic binning, comparative biology and taxonomic classification.</title>
        <authorList>
            <person name="Goeker M."/>
        </authorList>
    </citation>
    <scope>NUCLEOTIDE SEQUENCE [LARGE SCALE GENOMIC DNA]</scope>
    <source>
        <strain evidence="3 5">DSM 107085</strain>
    </source>
</reference>
<dbReference type="Proteomes" id="UP000560000">
    <property type="component" value="Unassembled WGS sequence"/>
</dbReference>
<comment type="caution">
    <text evidence="2">The sequence shown here is derived from an EMBL/GenBank/DDBJ whole genome shotgun (WGS) entry which is preliminary data.</text>
</comment>
<organism evidence="2 4">
    <name type="scientific">Oleiagrimonas soli</name>
    <dbReference type="NCBI Taxonomy" id="1543381"/>
    <lineage>
        <taxon>Bacteria</taxon>
        <taxon>Pseudomonadati</taxon>
        <taxon>Pseudomonadota</taxon>
        <taxon>Gammaproteobacteria</taxon>
        <taxon>Lysobacterales</taxon>
        <taxon>Rhodanobacteraceae</taxon>
        <taxon>Oleiagrimonas</taxon>
    </lineage>
</organism>
<evidence type="ECO:0000313" key="5">
    <source>
        <dbReference type="Proteomes" id="UP000560000"/>
    </source>
</evidence>
<dbReference type="HOGENOM" id="CLU_070568_0_0_6"/>